<dbReference type="EMBL" id="MCAS01000008">
    <property type="protein sequence ID" value="RKF48320.1"/>
    <property type="molecule type" value="Genomic_DNA"/>
</dbReference>
<protein>
    <recommendedName>
        <fullName evidence="2">Amidase domain-containing protein</fullName>
    </recommendedName>
</protein>
<comment type="similarity">
    <text evidence="1">Belongs to the amidase family.</text>
</comment>
<dbReference type="Gene3D" id="3.90.1300.10">
    <property type="entry name" value="Amidase signature (AS) domain"/>
    <property type="match status" value="1"/>
</dbReference>
<dbReference type="RefSeq" id="WP_120344015.1">
    <property type="nucleotide sequence ID" value="NZ_MCAS01000008.1"/>
</dbReference>
<evidence type="ECO:0000256" key="1">
    <source>
        <dbReference type="ARBA" id="ARBA00009199"/>
    </source>
</evidence>
<sequence>MSVEFGPWSSVRELADAVRRGTVTAAEVVEASLARSVQVQQSLNCFAEIDFHGARRSAAELDRRRARGELLGPLAGVPVAIKDCTPVRQLGNRFGSFAFEREVSLEDAVVVERFRQCDAIIVGKTTLSEFASSSFCDSALHGVTRNPWNPDKTPGGSSGGSAVAVSTGCVAIAEGTDMGGSVRIPASCTGIVGLKPAFGRIPIEDQPSMIDDIQHHGLLTRTVADLAAALPHVCGPTDRDPSSYVPALPRLDIEAGVEGMRIALSMDLGFFEVEREVVDRCEQVAEKLTRAGAIVTPVELGWDRSIADGWVRHWHVYLSAFYGEHLDRLGAAADPRLVEVVAKGRSYDAVSIKRLDVIRKRQWSVLVDVFATYDAMISPTMTRPAVGVEEDDAAYHAATEDGRKRGLDMTSVFNWVPWCPAISVPSGVSSTGLPIGIHVTSPAFREDVALRLACAIEANYPFAYPPGWQPGAGNLNARRLN</sequence>
<dbReference type="OrthoDB" id="8576090at2"/>
<gene>
    <name evidence="3" type="ORF">BCY88_21560</name>
</gene>
<dbReference type="Proteomes" id="UP000283709">
    <property type="component" value="Unassembled WGS sequence"/>
</dbReference>
<organism evidence="3 4">
    <name type="scientific">Paraburkholderia fungorum</name>
    <dbReference type="NCBI Taxonomy" id="134537"/>
    <lineage>
        <taxon>Bacteria</taxon>
        <taxon>Pseudomonadati</taxon>
        <taxon>Pseudomonadota</taxon>
        <taxon>Betaproteobacteria</taxon>
        <taxon>Burkholderiales</taxon>
        <taxon>Burkholderiaceae</taxon>
        <taxon>Paraburkholderia</taxon>
    </lineage>
</organism>
<dbReference type="SUPFAM" id="SSF75304">
    <property type="entry name" value="Amidase signature (AS) enzymes"/>
    <property type="match status" value="1"/>
</dbReference>
<dbReference type="PANTHER" id="PTHR11895">
    <property type="entry name" value="TRANSAMIDASE"/>
    <property type="match status" value="1"/>
</dbReference>
<accession>A0A420GT19</accession>
<comment type="caution">
    <text evidence="3">The sequence shown here is derived from an EMBL/GenBank/DDBJ whole genome shotgun (WGS) entry which is preliminary data.</text>
</comment>
<dbReference type="AlphaFoldDB" id="A0A420GT19"/>
<evidence type="ECO:0000313" key="4">
    <source>
        <dbReference type="Proteomes" id="UP000283709"/>
    </source>
</evidence>
<dbReference type="InterPro" id="IPR023631">
    <property type="entry name" value="Amidase_dom"/>
</dbReference>
<dbReference type="InterPro" id="IPR020556">
    <property type="entry name" value="Amidase_CS"/>
</dbReference>
<name>A0A420GT19_9BURK</name>
<dbReference type="PANTHER" id="PTHR11895:SF7">
    <property type="entry name" value="GLUTAMYL-TRNA(GLN) AMIDOTRANSFERASE SUBUNIT A, MITOCHONDRIAL"/>
    <property type="match status" value="1"/>
</dbReference>
<dbReference type="GO" id="GO:0003824">
    <property type="term" value="F:catalytic activity"/>
    <property type="evidence" value="ECO:0007669"/>
    <property type="project" value="InterPro"/>
</dbReference>
<evidence type="ECO:0000313" key="3">
    <source>
        <dbReference type="EMBL" id="RKF48320.1"/>
    </source>
</evidence>
<dbReference type="InterPro" id="IPR000120">
    <property type="entry name" value="Amidase"/>
</dbReference>
<feature type="domain" description="Amidase" evidence="2">
    <location>
        <begin position="27"/>
        <end position="447"/>
    </location>
</feature>
<dbReference type="PROSITE" id="PS00571">
    <property type="entry name" value="AMIDASES"/>
    <property type="match status" value="1"/>
</dbReference>
<proteinExistence type="inferred from homology"/>
<dbReference type="Pfam" id="PF01425">
    <property type="entry name" value="Amidase"/>
    <property type="match status" value="1"/>
</dbReference>
<dbReference type="InterPro" id="IPR036928">
    <property type="entry name" value="AS_sf"/>
</dbReference>
<evidence type="ECO:0000259" key="2">
    <source>
        <dbReference type="Pfam" id="PF01425"/>
    </source>
</evidence>
<reference evidence="3 4" key="1">
    <citation type="submission" date="2016-07" db="EMBL/GenBank/DDBJ databases">
        <title>Genome analysis of Burkholderia fungorum ES3-20.</title>
        <authorList>
            <person name="Xu D."/>
            <person name="Yao R."/>
            <person name="Zheng S."/>
        </authorList>
    </citation>
    <scope>NUCLEOTIDE SEQUENCE [LARGE SCALE GENOMIC DNA]</scope>
    <source>
        <strain evidence="3 4">ES3-20</strain>
    </source>
</reference>